<feature type="region of interest" description="Disordered" evidence="1">
    <location>
        <begin position="1"/>
        <end position="236"/>
    </location>
</feature>
<evidence type="ECO:0000313" key="3">
    <source>
        <dbReference type="Proteomes" id="UP000243459"/>
    </source>
</evidence>
<proteinExistence type="predicted"/>
<feature type="compositionally biased region" description="Basic residues" evidence="1">
    <location>
        <begin position="140"/>
        <end position="157"/>
    </location>
</feature>
<dbReference type="AlphaFoldDB" id="A0A5P1FFV4"/>
<feature type="compositionally biased region" description="Basic and acidic residues" evidence="1">
    <location>
        <begin position="158"/>
        <end position="173"/>
    </location>
</feature>
<keyword evidence="3" id="KW-1185">Reference proteome</keyword>
<feature type="compositionally biased region" description="Polar residues" evidence="1">
    <location>
        <begin position="55"/>
        <end position="68"/>
    </location>
</feature>
<feature type="compositionally biased region" description="Pro residues" evidence="1">
    <location>
        <begin position="120"/>
        <end position="137"/>
    </location>
</feature>
<feature type="compositionally biased region" description="Pro residues" evidence="1">
    <location>
        <begin position="24"/>
        <end position="53"/>
    </location>
</feature>
<dbReference type="OMA" id="PIAPCHV"/>
<dbReference type="Gramene" id="ONK76287">
    <property type="protein sequence ID" value="ONK76287"/>
    <property type="gene ID" value="A4U43_C03F26030"/>
</dbReference>
<accession>A0A5P1FFV4</accession>
<gene>
    <name evidence="2" type="ORF">A4U43_C03F26030</name>
</gene>
<dbReference type="Proteomes" id="UP000243459">
    <property type="component" value="Chromosome 3"/>
</dbReference>
<feature type="compositionally biased region" description="Low complexity" evidence="1">
    <location>
        <begin position="92"/>
        <end position="119"/>
    </location>
</feature>
<evidence type="ECO:0000313" key="2">
    <source>
        <dbReference type="EMBL" id="ONK76287.1"/>
    </source>
</evidence>
<reference evidence="3" key="1">
    <citation type="journal article" date="2017" name="Nat. Commun.">
        <title>The asparagus genome sheds light on the origin and evolution of a young Y chromosome.</title>
        <authorList>
            <person name="Harkess A."/>
            <person name="Zhou J."/>
            <person name="Xu C."/>
            <person name="Bowers J.E."/>
            <person name="Van der Hulst R."/>
            <person name="Ayyampalayam S."/>
            <person name="Mercati F."/>
            <person name="Riccardi P."/>
            <person name="McKain M.R."/>
            <person name="Kakrana A."/>
            <person name="Tang H."/>
            <person name="Ray J."/>
            <person name="Groenendijk J."/>
            <person name="Arikit S."/>
            <person name="Mathioni S.M."/>
            <person name="Nakano M."/>
            <person name="Shan H."/>
            <person name="Telgmann-Rauber A."/>
            <person name="Kanno A."/>
            <person name="Yue Z."/>
            <person name="Chen H."/>
            <person name="Li W."/>
            <person name="Chen Y."/>
            <person name="Xu X."/>
            <person name="Zhang Y."/>
            <person name="Luo S."/>
            <person name="Chen H."/>
            <person name="Gao J."/>
            <person name="Mao Z."/>
            <person name="Pires J.C."/>
            <person name="Luo M."/>
            <person name="Kudrna D."/>
            <person name="Wing R.A."/>
            <person name="Meyers B.C."/>
            <person name="Yi K."/>
            <person name="Kong H."/>
            <person name="Lavrijsen P."/>
            <person name="Sunseri F."/>
            <person name="Falavigna A."/>
            <person name="Ye Y."/>
            <person name="Leebens-Mack J.H."/>
            <person name="Chen G."/>
        </authorList>
    </citation>
    <scope>NUCLEOTIDE SEQUENCE [LARGE SCALE GENOMIC DNA]</scope>
    <source>
        <strain evidence="3">cv. DH0086</strain>
    </source>
</reference>
<feature type="compositionally biased region" description="Basic residues" evidence="1">
    <location>
        <begin position="183"/>
        <end position="198"/>
    </location>
</feature>
<protein>
    <submittedName>
        <fullName evidence="2">Uncharacterized protein</fullName>
    </submittedName>
</protein>
<name>A0A5P1FFV4_ASPOF</name>
<evidence type="ECO:0000256" key="1">
    <source>
        <dbReference type="SAM" id="MobiDB-lite"/>
    </source>
</evidence>
<dbReference type="EMBL" id="CM007383">
    <property type="protein sequence ID" value="ONK76287.1"/>
    <property type="molecule type" value="Genomic_DNA"/>
</dbReference>
<sequence length="236" mass="25692">MDSREKPGAAMEQLISMASLMNKPPRPSQPLAPTPPSPKPPTGSSPPPPPNPQPDLTSTASSKAQNPSPIKCPLSDRMRPKTLAQILGQDHLLSPTSVLPSSLSRAASPPSSSGAHLAPARPPSPVPSPPPSLPPLCVPLRRHRRRQGSRARRRRRRPQVEEPHRPLRRRDPSLLKIPARFVPPRRRGRIDRPRRRHHGEPVLPSHYSVAVEVESPPPRPSQTEGPPLVAAASCGR</sequence>
<organism evidence="2 3">
    <name type="scientific">Asparagus officinalis</name>
    <name type="common">Garden asparagus</name>
    <dbReference type="NCBI Taxonomy" id="4686"/>
    <lineage>
        <taxon>Eukaryota</taxon>
        <taxon>Viridiplantae</taxon>
        <taxon>Streptophyta</taxon>
        <taxon>Embryophyta</taxon>
        <taxon>Tracheophyta</taxon>
        <taxon>Spermatophyta</taxon>
        <taxon>Magnoliopsida</taxon>
        <taxon>Liliopsida</taxon>
        <taxon>Asparagales</taxon>
        <taxon>Asparagaceae</taxon>
        <taxon>Asparagoideae</taxon>
        <taxon>Asparagus</taxon>
    </lineage>
</organism>